<protein>
    <recommendedName>
        <fullName evidence="17">Mitoferrin</fullName>
    </recommendedName>
</protein>
<keyword evidence="6" id="KW-0999">Mitochondrion inner membrane</keyword>
<feature type="region of interest" description="Disordered" evidence="14">
    <location>
        <begin position="296"/>
        <end position="316"/>
    </location>
</feature>
<reference evidence="16" key="1">
    <citation type="submission" date="2015-11" db="EMBL/GenBank/DDBJ databases">
        <title>De novo transcriptome assembly of four potential Pierce s Disease insect vectors from Arizona vineyards.</title>
        <authorList>
            <person name="Tassone E.E."/>
        </authorList>
    </citation>
    <scope>NUCLEOTIDE SEQUENCE</scope>
</reference>
<evidence type="ECO:0000256" key="13">
    <source>
        <dbReference type="RuleBase" id="RU000488"/>
    </source>
</evidence>
<evidence type="ECO:0008006" key="17">
    <source>
        <dbReference type="Google" id="ProtNLM"/>
    </source>
</evidence>
<keyword evidence="5 12" id="KW-0812">Transmembrane</keyword>
<feature type="repeat" description="Solcar" evidence="12">
    <location>
        <begin position="106"/>
        <end position="190"/>
    </location>
</feature>
<dbReference type="FunFam" id="1.50.40.10:FF:000029">
    <property type="entry name" value="Solute carrier family 25 member 28"/>
    <property type="match status" value="1"/>
</dbReference>
<evidence type="ECO:0000256" key="2">
    <source>
        <dbReference type="ARBA" id="ARBA00006375"/>
    </source>
</evidence>
<sequence length="348" mass="38094">MAESDNWSSGGGEHLGRNMVAGAIAGIMELVVMYPIDTVKTRMQSLSGSTSYRSIGEVMQRMVSQEGILRPVRGMGAVVMGAGPAHALYFSCYEYLKENMTHRGLNNHLAYGIAGSVATVLHDGIMTPADVVKQRIQMYNSPYKSLADCIVRVYRAEGMLAFYRSYTTQLAMNLPFQSFHFVMYELCQNMWNPERTYNPAMHMASGAIAGGVAAAITTPLDVCKTLLNTQEGTMKVSGLVNAIQAVYKIGGPLGYFRGMSARVIYQMPSTAICWSTYEFFKYMLTTPAATDTIKETLEPESPSKPRGPAPASESWPRELPAMSGAGMYGTISFTTVHTTERSLDITHS</sequence>
<keyword evidence="7" id="KW-1133">Transmembrane helix</keyword>
<evidence type="ECO:0000256" key="6">
    <source>
        <dbReference type="ARBA" id="ARBA00022792"/>
    </source>
</evidence>
<keyword evidence="10" id="KW-0496">Mitochondrion</keyword>
<dbReference type="PANTHER" id="PTHR45758:SF20">
    <property type="entry name" value="MITOFERRIN-2"/>
    <property type="match status" value="1"/>
</dbReference>
<evidence type="ECO:0000256" key="12">
    <source>
        <dbReference type="PROSITE-ProRule" id="PRU00282"/>
    </source>
</evidence>
<dbReference type="Gene3D" id="1.50.40.10">
    <property type="entry name" value="Mitochondrial carrier domain"/>
    <property type="match status" value="2"/>
</dbReference>
<keyword evidence="8" id="KW-0408">Iron</keyword>
<dbReference type="InterPro" id="IPR023395">
    <property type="entry name" value="MCP_dom_sf"/>
</dbReference>
<evidence type="ECO:0000313" key="16">
    <source>
        <dbReference type="EMBL" id="JAT22392.1"/>
    </source>
</evidence>
<feature type="repeat" description="Solcar" evidence="12">
    <location>
        <begin position="197"/>
        <end position="283"/>
    </location>
</feature>
<dbReference type="GO" id="GO:0048250">
    <property type="term" value="P:iron import into the mitochondrion"/>
    <property type="evidence" value="ECO:0007669"/>
    <property type="project" value="TreeGrafter"/>
</dbReference>
<gene>
    <name evidence="15" type="ORF">g.40527</name>
    <name evidence="16" type="ORF">g.40532</name>
</gene>
<dbReference type="PROSITE" id="PS50920">
    <property type="entry name" value="SOLCAR"/>
    <property type="match status" value="3"/>
</dbReference>
<dbReference type="Pfam" id="PF00153">
    <property type="entry name" value="Mito_carr"/>
    <property type="match status" value="3"/>
</dbReference>
<evidence type="ECO:0000313" key="15">
    <source>
        <dbReference type="EMBL" id="JAT22235.1"/>
    </source>
</evidence>
<evidence type="ECO:0000256" key="11">
    <source>
        <dbReference type="ARBA" id="ARBA00023136"/>
    </source>
</evidence>
<organism evidence="16">
    <name type="scientific">Graphocephala atropunctata</name>
    <dbReference type="NCBI Taxonomy" id="36148"/>
    <lineage>
        <taxon>Eukaryota</taxon>
        <taxon>Metazoa</taxon>
        <taxon>Ecdysozoa</taxon>
        <taxon>Arthropoda</taxon>
        <taxon>Hexapoda</taxon>
        <taxon>Insecta</taxon>
        <taxon>Pterygota</taxon>
        <taxon>Neoptera</taxon>
        <taxon>Paraneoptera</taxon>
        <taxon>Hemiptera</taxon>
        <taxon>Auchenorrhyncha</taxon>
        <taxon>Membracoidea</taxon>
        <taxon>Cicadellidae</taxon>
        <taxon>Cicadellinae</taxon>
        <taxon>Cicadellini</taxon>
        <taxon>Graphocephala</taxon>
    </lineage>
</organism>
<accession>A0A1B6LFD7</accession>
<evidence type="ECO:0000256" key="5">
    <source>
        <dbReference type="ARBA" id="ARBA00022692"/>
    </source>
</evidence>
<dbReference type="SUPFAM" id="SSF103506">
    <property type="entry name" value="Mitochondrial carrier"/>
    <property type="match status" value="1"/>
</dbReference>
<keyword evidence="9" id="KW-0406">Ion transport</keyword>
<dbReference type="EMBL" id="GEBQ01017742">
    <property type="protein sequence ID" value="JAT22235.1"/>
    <property type="molecule type" value="Transcribed_RNA"/>
</dbReference>
<evidence type="ECO:0000256" key="10">
    <source>
        <dbReference type="ARBA" id="ARBA00023128"/>
    </source>
</evidence>
<keyword evidence="11 12" id="KW-0472">Membrane</keyword>
<evidence type="ECO:0000256" key="8">
    <source>
        <dbReference type="ARBA" id="ARBA00023004"/>
    </source>
</evidence>
<dbReference type="AlphaFoldDB" id="A0A1B6LFD7"/>
<comment type="subcellular location">
    <subcellularLocation>
        <location evidence="1">Mitochondrion inner membrane</location>
        <topology evidence="1">Multi-pass membrane protein</topology>
    </subcellularLocation>
</comment>
<name>A0A1B6LFD7_9HEMI</name>
<evidence type="ECO:0000256" key="9">
    <source>
        <dbReference type="ARBA" id="ARBA00023065"/>
    </source>
</evidence>
<dbReference type="GO" id="GO:0005743">
    <property type="term" value="C:mitochondrial inner membrane"/>
    <property type="evidence" value="ECO:0007669"/>
    <property type="project" value="UniProtKB-SubCell"/>
</dbReference>
<dbReference type="EMBL" id="GEBQ01017585">
    <property type="protein sequence ID" value="JAT22392.1"/>
    <property type="molecule type" value="Transcribed_RNA"/>
</dbReference>
<evidence type="ECO:0000256" key="3">
    <source>
        <dbReference type="ARBA" id="ARBA00022448"/>
    </source>
</evidence>
<keyword evidence="3 13" id="KW-0813">Transport</keyword>
<evidence type="ECO:0000256" key="14">
    <source>
        <dbReference type="SAM" id="MobiDB-lite"/>
    </source>
</evidence>
<dbReference type="GO" id="GO:0015093">
    <property type="term" value="F:ferrous iron transmembrane transporter activity"/>
    <property type="evidence" value="ECO:0007669"/>
    <property type="project" value="TreeGrafter"/>
</dbReference>
<evidence type="ECO:0000256" key="1">
    <source>
        <dbReference type="ARBA" id="ARBA00004448"/>
    </source>
</evidence>
<proteinExistence type="inferred from homology"/>
<dbReference type="InterPro" id="IPR018108">
    <property type="entry name" value="MCP_transmembrane"/>
</dbReference>
<evidence type="ECO:0000256" key="4">
    <source>
        <dbReference type="ARBA" id="ARBA00022496"/>
    </source>
</evidence>
<feature type="repeat" description="Solcar" evidence="12">
    <location>
        <begin position="13"/>
        <end position="99"/>
    </location>
</feature>
<keyword evidence="4" id="KW-0410">Iron transport</keyword>
<comment type="similarity">
    <text evidence="2 13">Belongs to the mitochondrial carrier (TC 2.A.29) family.</text>
</comment>
<evidence type="ECO:0000256" key="7">
    <source>
        <dbReference type="ARBA" id="ARBA00022989"/>
    </source>
</evidence>
<dbReference type="PANTHER" id="PTHR45758">
    <property type="entry name" value="MITOFERRIN-1-RELATED"/>
    <property type="match status" value="1"/>
</dbReference>